<organism evidence="7 8">
    <name type="scientific">Colletotrichum musicola</name>
    <dbReference type="NCBI Taxonomy" id="2175873"/>
    <lineage>
        <taxon>Eukaryota</taxon>
        <taxon>Fungi</taxon>
        <taxon>Dikarya</taxon>
        <taxon>Ascomycota</taxon>
        <taxon>Pezizomycotina</taxon>
        <taxon>Sordariomycetes</taxon>
        <taxon>Hypocreomycetidae</taxon>
        <taxon>Glomerellales</taxon>
        <taxon>Glomerellaceae</taxon>
        <taxon>Colletotrichum</taxon>
        <taxon>Colletotrichum orchidearum species complex</taxon>
    </lineage>
</organism>
<dbReference type="SUPFAM" id="SSF50129">
    <property type="entry name" value="GroES-like"/>
    <property type="match status" value="1"/>
</dbReference>
<dbReference type="PANTHER" id="PTHR42940:SF2">
    <property type="entry name" value="DEHYDROGENASE FAMILY OXIDOREDUCTASE, PUTATIVE (JCVI)-RELATED"/>
    <property type="match status" value="1"/>
</dbReference>
<protein>
    <submittedName>
        <fullName evidence="7">Alcohol dehydrogenase 3, mitochondrial</fullName>
    </submittedName>
</protein>
<accession>A0A8H6KME0</accession>
<evidence type="ECO:0000313" key="7">
    <source>
        <dbReference type="EMBL" id="KAF6834010.1"/>
    </source>
</evidence>
<dbReference type="Proteomes" id="UP000639643">
    <property type="component" value="Unassembled WGS sequence"/>
</dbReference>
<reference evidence="7" key="1">
    <citation type="journal article" date="2020" name="Phytopathology">
        <title>Genome Sequence Resources of Colletotrichum truncatum, C. plurivorum, C. musicola, and C. sojae: Four Species Pathogenic to Soybean (Glycine max).</title>
        <authorList>
            <person name="Rogerio F."/>
            <person name="Boufleur T.R."/>
            <person name="Ciampi-Guillardi M."/>
            <person name="Sukno S.A."/>
            <person name="Thon M.R."/>
            <person name="Massola Junior N.S."/>
            <person name="Baroncelli R."/>
        </authorList>
    </citation>
    <scope>NUCLEOTIDE SEQUENCE</scope>
    <source>
        <strain evidence="7">LFN0074</strain>
    </source>
</reference>
<evidence type="ECO:0000256" key="4">
    <source>
        <dbReference type="ARBA" id="ARBA00022833"/>
    </source>
</evidence>
<dbReference type="InterPro" id="IPR002328">
    <property type="entry name" value="ADH_Zn_CS"/>
</dbReference>
<dbReference type="GO" id="GO:0008270">
    <property type="term" value="F:zinc ion binding"/>
    <property type="evidence" value="ECO:0007669"/>
    <property type="project" value="InterPro"/>
</dbReference>
<keyword evidence="8" id="KW-1185">Reference proteome</keyword>
<evidence type="ECO:0000256" key="3">
    <source>
        <dbReference type="ARBA" id="ARBA00022723"/>
    </source>
</evidence>
<keyword evidence="5" id="KW-0560">Oxidoreductase</keyword>
<sequence>MDEEDVPPQQTAAVIENPGPDGTFALGHDLPVGNPGPGEVLLSLSCTGICGSELRALRRWGSYDPVVGHEGVGTIVKLGPDVDANLHGRTAGVKWLYSACGACAACAKGHANTCPRQLNTSKQRPGTLQRYVVANARYLTLIPDGVPDEEAAPLLCAGLTMMGAVGKLEGEVERGGWVVVQGAAGGLGHLEVQIAASLQGFRVISVDAGSDLLKCTSLHDSDLVAVKAFGSGVGAAATGVRGDRYEE</sequence>
<dbReference type="InterPro" id="IPR013154">
    <property type="entry name" value="ADH-like_N"/>
</dbReference>
<evidence type="ECO:0000313" key="8">
    <source>
        <dbReference type="Proteomes" id="UP000639643"/>
    </source>
</evidence>
<dbReference type="InterPro" id="IPR011032">
    <property type="entry name" value="GroES-like_sf"/>
</dbReference>
<comment type="similarity">
    <text evidence="2">Belongs to the zinc-containing alcohol dehydrogenase family.</text>
</comment>
<dbReference type="Gene3D" id="3.40.50.720">
    <property type="entry name" value="NAD(P)-binding Rossmann-like Domain"/>
    <property type="match status" value="1"/>
</dbReference>
<evidence type="ECO:0000256" key="1">
    <source>
        <dbReference type="ARBA" id="ARBA00001947"/>
    </source>
</evidence>
<dbReference type="OrthoDB" id="1879366at2759"/>
<proteinExistence type="inferred from homology"/>
<keyword evidence="4" id="KW-0862">Zinc</keyword>
<dbReference type="EMBL" id="WIGM01000204">
    <property type="protein sequence ID" value="KAF6834010.1"/>
    <property type="molecule type" value="Genomic_DNA"/>
</dbReference>
<comment type="caution">
    <text evidence="7">The sequence shown here is derived from an EMBL/GenBank/DDBJ whole genome shotgun (WGS) entry which is preliminary data.</text>
</comment>
<comment type="cofactor">
    <cofactor evidence="1">
        <name>Zn(2+)</name>
        <dbReference type="ChEBI" id="CHEBI:29105"/>
    </cofactor>
</comment>
<dbReference type="GO" id="GO:0004022">
    <property type="term" value="F:alcohol dehydrogenase (NAD+) activity"/>
    <property type="evidence" value="ECO:0007669"/>
    <property type="project" value="TreeGrafter"/>
</dbReference>
<dbReference type="PROSITE" id="PS00059">
    <property type="entry name" value="ADH_ZINC"/>
    <property type="match status" value="1"/>
</dbReference>
<evidence type="ECO:0000259" key="6">
    <source>
        <dbReference type="Pfam" id="PF08240"/>
    </source>
</evidence>
<feature type="domain" description="Alcohol dehydrogenase-like N-terminal" evidence="6">
    <location>
        <begin position="36"/>
        <end position="144"/>
    </location>
</feature>
<dbReference type="PANTHER" id="PTHR42940">
    <property type="entry name" value="ALCOHOL DEHYDROGENASE 1-RELATED"/>
    <property type="match status" value="1"/>
</dbReference>
<dbReference type="Gene3D" id="3.90.180.10">
    <property type="entry name" value="Medium-chain alcohol dehydrogenases, catalytic domain"/>
    <property type="match status" value="1"/>
</dbReference>
<gene>
    <name evidence="7" type="ORF">CMUS01_06326</name>
</gene>
<dbReference type="AlphaFoldDB" id="A0A8H6KME0"/>
<evidence type="ECO:0000256" key="2">
    <source>
        <dbReference type="ARBA" id="ARBA00008072"/>
    </source>
</evidence>
<dbReference type="InterPro" id="IPR036291">
    <property type="entry name" value="NAD(P)-bd_dom_sf"/>
</dbReference>
<dbReference type="SUPFAM" id="SSF51735">
    <property type="entry name" value="NAD(P)-binding Rossmann-fold domains"/>
    <property type="match status" value="1"/>
</dbReference>
<keyword evidence="3" id="KW-0479">Metal-binding</keyword>
<name>A0A8H6KME0_9PEZI</name>
<evidence type="ECO:0000256" key="5">
    <source>
        <dbReference type="ARBA" id="ARBA00023002"/>
    </source>
</evidence>
<dbReference type="GO" id="GO:0005737">
    <property type="term" value="C:cytoplasm"/>
    <property type="evidence" value="ECO:0007669"/>
    <property type="project" value="TreeGrafter"/>
</dbReference>
<dbReference type="Pfam" id="PF08240">
    <property type="entry name" value="ADH_N"/>
    <property type="match status" value="1"/>
</dbReference>